<protein>
    <submittedName>
        <fullName evidence="3">Type II toxin-antitoxin system PemK/MazF family toxin</fullName>
    </submittedName>
</protein>
<accession>A0A7C6Z6R9</accession>
<dbReference type="EMBL" id="DUTF01000384">
    <property type="protein sequence ID" value="HHY28631.1"/>
    <property type="molecule type" value="Genomic_DNA"/>
</dbReference>
<dbReference type="GO" id="GO:0003677">
    <property type="term" value="F:DNA binding"/>
    <property type="evidence" value="ECO:0007669"/>
    <property type="project" value="InterPro"/>
</dbReference>
<dbReference type="SUPFAM" id="SSF50118">
    <property type="entry name" value="Cell growth inhibitor/plasmid maintenance toxic component"/>
    <property type="match status" value="1"/>
</dbReference>
<evidence type="ECO:0000256" key="1">
    <source>
        <dbReference type="ARBA" id="ARBA00007521"/>
    </source>
</evidence>
<keyword evidence="2" id="KW-1277">Toxin-antitoxin system</keyword>
<evidence type="ECO:0000313" key="3">
    <source>
        <dbReference type="EMBL" id="HHY28631.1"/>
    </source>
</evidence>
<comment type="caution">
    <text evidence="3">The sequence shown here is derived from an EMBL/GenBank/DDBJ whole genome shotgun (WGS) entry which is preliminary data.</text>
</comment>
<evidence type="ECO:0000256" key="2">
    <source>
        <dbReference type="ARBA" id="ARBA00022649"/>
    </source>
</evidence>
<dbReference type="Pfam" id="PF02452">
    <property type="entry name" value="PemK_toxin"/>
    <property type="match status" value="1"/>
</dbReference>
<sequence length="122" mass="14108">MYDFSLGEIYWIEVGYWDSPEESKVRPAIIVSEENGALLILVATTSVPPHDPPKYHDQFKIPILNWRKAGLLKPSWVQGYKLIPLMKADLSKLVRRDNFIGKMPELDFNFLVAEIEHIQNNL</sequence>
<dbReference type="InterPro" id="IPR011067">
    <property type="entry name" value="Plasmid_toxin/cell-grow_inhib"/>
</dbReference>
<gene>
    <name evidence="3" type="ORF">GX523_18185</name>
</gene>
<reference evidence="3 4" key="1">
    <citation type="journal article" date="2020" name="Biotechnol. Biofuels">
        <title>New insights from the biogas microbiome by comprehensive genome-resolved metagenomics of nearly 1600 species originating from multiple anaerobic digesters.</title>
        <authorList>
            <person name="Campanaro S."/>
            <person name="Treu L."/>
            <person name="Rodriguez-R L.M."/>
            <person name="Kovalovszki A."/>
            <person name="Ziels R.M."/>
            <person name="Maus I."/>
            <person name="Zhu X."/>
            <person name="Kougias P.G."/>
            <person name="Basile A."/>
            <person name="Luo G."/>
            <person name="Schluter A."/>
            <person name="Konstantinidis K.T."/>
            <person name="Angelidaki I."/>
        </authorList>
    </citation>
    <scope>NUCLEOTIDE SEQUENCE [LARGE SCALE GENOMIC DNA]</scope>
    <source>
        <strain evidence="3">AS05jafATM_4</strain>
    </source>
</reference>
<dbReference type="InterPro" id="IPR003477">
    <property type="entry name" value="PemK-like"/>
</dbReference>
<name>A0A7C6Z6R9_9FIRM</name>
<proteinExistence type="inferred from homology"/>
<dbReference type="Gene3D" id="2.30.30.110">
    <property type="match status" value="1"/>
</dbReference>
<evidence type="ECO:0000313" key="4">
    <source>
        <dbReference type="Proteomes" id="UP000553059"/>
    </source>
</evidence>
<dbReference type="AlphaFoldDB" id="A0A7C6Z6R9"/>
<dbReference type="Proteomes" id="UP000553059">
    <property type="component" value="Unassembled WGS sequence"/>
</dbReference>
<comment type="similarity">
    <text evidence="1">Belongs to the PemK/MazF family.</text>
</comment>
<organism evidence="3 4">
    <name type="scientific">Desulfitobacterium dehalogenans</name>
    <dbReference type="NCBI Taxonomy" id="36854"/>
    <lineage>
        <taxon>Bacteria</taxon>
        <taxon>Bacillati</taxon>
        <taxon>Bacillota</taxon>
        <taxon>Clostridia</taxon>
        <taxon>Eubacteriales</taxon>
        <taxon>Desulfitobacteriaceae</taxon>
        <taxon>Desulfitobacterium</taxon>
    </lineage>
</organism>